<accession>A0ABD5VNK6</accession>
<dbReference type="AlphaFoldDB" id="A0ABD5VNK6"/>
<keyword evidence="1" id="KW-1133">Transmembrane helix</keyword>
<evidence type="ECO:0000313" key="4">
    <source>
        <dbReference type="Proteomes" id="UP001596395"/>
    </source>
</evidence>
<feature type="transmembrane region" description="Helical" evidence="1">
    <location>
        <begin position="45"/>
        <end position="66"/>
    </location>
</feature>
<comment type="caution">
    <text evidence="3">The sequence shown here is derived from an EMBL/GenBank/DDBJ whole genome shotgun (WGS) entry which is preliminary data.</text>
</comment>
<feature type="domain" description="DUF8151" evidence="2">
    <location>
        <begin position="1"/>
        <end position="78"/>
    </location>
</feature>
<keyword evidence="1" id="KW-0472">Membrane</keyword>
<dbReference type="InterPro" id="IPR058464">
    <property type="entry name" value="DUF8151"/>
</dbReference>
<evidence type="ECO:0000256" key="1">
    <source>
        <dbReference type="SAM" id="Phobius"/>
    </source>
</evidence>
<gene>
    <name evidence="3" type="ORF">ACFQGB_19680</name>
</gene>
<proteinExistence type="predicted"/>
<reference evidence="3 4" key="1">
    <citation type="journal article" date="2019" name="Int. J. Syst. Evol. Microbiol.">
        <title>The Global Catalogue of Microorganisms (GCM) 10K type strain sequencing project: providing services to taxonomists for standard genome sequencing and annotation.</title>
        <authorList>
            <consortium name="The Broad Institute Genomics Platform"/>
            <consortium name="The Broad Institute Genome Sequencing Center for Infectious Disease"/>
            <person name="Wu L."/>
            <person name="Ma J."/>
        </authorList>
    </citation>
    <scope>NUCLEOTIDE SEQUENCE [LARGE SCALE GENOMIC DNA]</scope>
    <source>
        <strain evidence="3 4">GX26</strain>
    </source>
</reference>
<name>A0ABD5VNK6_9EURY</name>
<keyword evidence="4" id="KW-1185">Reference proteome</keyword>
<organism evidence="3 4">
    <name type="scientific">Halorubellus litoreus</name>
    <dbReference type="NCBI Taxonomy" id="755308"/>
    <lineage>
        <taxon>Archaea</taxon>
        <taxon>Methanobacteriati</taxon>
        <taxon>Methanobacteriota</taxon>
        <taxon>Stenosarchaea group</taxon>
        <taxon>Halobacteria</taxon>
        <taxon>Halobacteriales</taxon>
        <taxon>Halorubellaceae</taxon>
        <taxon>Halorubellus</taxon>
    </lineage>
</organism>
<keyword evidence="1" id="KW-0812">Transmembrane</keyword>
<protein>
    <recommendedName>
        <fullName evidence="2">DUF8151 domain-containing protein</fullName>
    </recommendedName>
</protein>
<dbReference type="Proteomes" id="UP001596395">
    <property type="component" value="Unassembled WGS sequence"/>
</dbReference>
<evidence type="ECO:0000313" key="3">
    <source>
        <dbReference type="EMBL" id="MFC6955089.1"/>
    </source>
</evidence>
<feature type="transmembrane region" description="Helical" evidence="1">
    <location>
        <begin position="12"/>
        <end position="33"/>
    </location>
</feature>
<evidence type="ECO:0000259" key="2">
    <source>
        <dbReference type="Pfam" id="PF26478"/>
    </source>
</evidence>
<dbReference type="Pfam" id="PF26478">
    <property type="entry name" value="DUF8151"/>
    <property type="match status" value="1"/>
</dbReference>
<sequence length="83" mass="8800">MLSTVGEVVPELLQVLFFGSVGVSLSVGGAYVERFAFDMLRSGDTVLAAWGAVLGAVLLGFAYIVVRDSLAPILRDLREGARN</sequence>
<dbReference type="EMBL" id="JBHSXN010000005">
    <property type="protein sequence ID" value="MFC6955089.1"/>
    <property type="molecule type" value="Genomic_DNA"/>
</dbReference>
<dbReference type="RefSeq" id="WP_336352027.1">
    <property type="nucleotide sequence ID" value="NZ_JAZAQL010000005.1"/>
</dbReference>